<dbReference type="OrthoDB" id="5105562at2"/>
<keyword evidence="7" id="KW-1185">Reference proteome</keyword>
<keyword evidence="1" id="KW-0175">Coiled coil</keyword>
<gene>
    <name evidence="6" type="ordered locus">Krad_1453</name>
</gene>
<dbReference type="eggNOG" id="COG1512">
    <property type="taxonomic scope" value="Bacteria"/>
</dbReference>
<protein>
    <recommendedName>
        <fullName evidence="5">TPM domain-containing protein</fullName>
    </recommendedName>
</protein>
<evidence type="ECO:0000256" key="2">
    <source>
        <dbReference type="SAM" id="MobiDB-lite"/>
    </source>
</evidence>
<evidence type="ECO:0000259" key="5">
    <source>
        <dbReference type="Pfam" id="PF04536"/>
    </source>
</evidence>
<feature type="transmembrane region" description="Helical" evidence="3">
    <location>
        <begin position="177"/>
        <end position="198"/>
    </location>
</feature>
<accession>A6W802</accession>
<name>A6W802_KINRD</name>
<feature type="region of interest" description="Disordered" evidence="2">
    <location>
        <begin position="642"/>
        <end position="681"/>
    </location>
</feature>
<feature type="signal peptide" evidence="4">
    <location>
        <begin position="1"/>
        <end position="33"/>
    </location>
</feature>
<dbReference type="Proteomes" id="UP000001116">
    <property type="component" value="Chromosome"/>
</dbReference>
<dbReference type="EMBL" id="CP000750">
    <property type="protein sequence ID" value="ABS02941.1"/>
    <property type="molecule type" value="Genomic_DNA"/>
</dbReference>
<dbReference type="Gene3D" id="3.10.310.50">
    <property type="match status" value="1"/>
</dbReference>
<feature type="chain" id="PRO_5002701871" description="TPM domain-containing protein" evidence="4">
    <location>
        <begin position="34"/>
        <end position="681"/>
    </location>
</feature>
<proteinExistence type="predicted"/>
<keyword evidence="3" id="KW-0472">Membrane</keyword>
<reference evidence="7" key="1">
    <citation type="journal article" date="2008" name="PLoS ONE">
        <title>Survival in nuclear waste, extreme resistance, and potential applications gleaned from the genome sequence of Kineococcus radiotolerans SRS30216.</title>
        <authorList>
            <person name="Bagwell C.E."/>
            <person name="Bhat S."/>
            <person name="Hawkins G.M."/>
            <person name="Smith B.W."/>
            <person name="Biswas T."/>
            <person name="Hoover T.R."/>
            <person name="Saunders E."/>
            <person name="Han C.S."/>
            <person name="Tsodikov O.V."/>
            <person name="Shimkets L.J."/>
        </authorList>
    </citation>
    <scope>NUCLEOTIDE SEQUENCE [LARGE SCALE GENOMIC DNA]</scope>
    <source>
        <strain evidence="7">ATCC BAA-149 / DSM 14245 / SRS30216</strain>
    </source>
</reference>
<sequence>MRQTAPVLRPRPPALAALVLAGALVGLAPAASAVPPFRLAEQVTDQVGALAGQEQRVTDAAAALRSGTGVQLWVVYVDSFDGSDGQTWADRTAVTSGLGADDVLLAVATGDRAYAYSVDEGFRLDDGQVQEVARDTEAELADDDWAGAAVAGAESLDEELTGTSGASSAASGSSAGLWWAVGGLALAGFVVIALVALVRRHRSRPEATGPTPEFAGTPTEALRTQADTLLVQADDAVRSAAQELQFAAAEFGTAATAEFSGVLERARAALTQAFTARQSLEDEVPETEEQRRRVLAEVIASCRSTGATLAEASEAVDALRDLVGRAPGVLDALEARLPALRARVEPAREQLSRLAGEFGEPALASVADAVAQARDRLGVAEDACARARAALADASRSGEVVDAVRVAEAATAQAEQLLAGVGRTEEDLRRAVQEVPVALARLRADARTPVEAPTGVSTAGFASAAAAALAVAEASAAQAGSDPLGALHRLVEAERALDDARGAVEAAAGARRSAEAALEQALVAARAEVAAADDFVSARRGAVGPQARTHLGEAQRHLERAVALAGADPAAALEHARQADALAERASSRAHADVSSWSSGAAGPSGDLGAVLGGILLGGGPQRSRGGFGGFGGGGFSGGFGGGFGGPGRGGYGGRPSGGGRRSPGGSGRPSGGRRGAGGRF</sequence>
<evidence type="ECO:0000313" key="6">
    <source>
        <dbReference type="EMBL" id="ABS02941.1"/>
    </source>
</evidence>
<evidence type="ECO:0000256" key="4">
    <source>
        <dbReference type="SAM" id="SignalP"/>
    </source>
</evidence>
<dbReference type="KEGG" id="kra:Krad_1453"/>
<evidence type="ECO:0000313" key="7">
    <source>
        <dbReference type="Proteomes" id="UP000001116"/>
    </source>
</evidence>
<keyword evidence="4" id="KW-0732">Signal</keyword>
<evidence type="ECO:0000256" key="3">
    <source>
        <dbReference type="SAM" id="Phobius"/>
    </source>
</evidence>
<keyword evidence="3" id="KW-1133">Transmembrane helix</keyword>
<feature type="coiled-coil region" evidence="1">
    <location>
        <begin position="263"/>
        <end position="297"/>
    </location>
</feature>
<dbReference type="Pfam" id="PF04536">
    <property type="entry name" value="TPM_phosphatase"/>
    <property type="match status" value="1"/>
</dbReference>
<dbReference type="AlphaFoldDB" id="A6W802"/>
<dbReference type="InterPro" id="IPR007621">
    <property type="entry name" value="TPM_dom"/>
</dbReference>
<keyword evidence="3" id="KW-0812">Transmembrane</keyword>
<dbReference type="HOGENOM" id="CLU_013689_1_0_11"/>
<evidence type="ECO:0000256" key="1">
    <source>
        <dbReference type="SAM" id="Coils"/>
    </source>
</evidence>
<feature type="domain" description="TPM" evidence="5">
    <location>
        <begin position="43"/>
        <end position="157"/>
    </location>
</feature>
<dbReference type="STRING" id="266940.Krad_1453"/>
<organism evidence="6 7">
    <name type="scientific">Kineococcus radiotolerans (strain ATCC BAA-149 / DSM 14245 / SRS30216)</name>
    <dbReference type="NCBI Taxonomy" id="266940"/>
    <lineage>
        <taxon>Bacteria</taxon>
        <taxon>Bacillati</taxon>
        <taxon>Actinomycetota</taxon>
        <taxon>Actinomycetes</taxon>
        <taxon>Kineosporiales</taxon>
        <taxon>Kineosporiaceae</taxon>
        <taxon>Kineococcus</taxon>
    </lineage>
</organism>